<dbReference type="Proteomes" id="UP000192247">
    <property type="component" value="Unassembled WGS sequence"/>
</dbReference>
<gene>
    <name evidence="1" type="ORF">BIW11_11943</name>
</gene>
<protein>
    <submittedName>
        <fullName evidence="1">Uncharacterized protein</fullName>
    </submittedName>
</protein>
<reference evidence="1 2" key="1">
    <citation type="journal article" date="2017" name="Gigascience">
        <title>Draft genome of the honey bee ectoparasitic mite, Tropilaelaps mercedesae, is shaped by the parasitic life history.</title>
        <authorList>
            <person name="Dong X."/>
            <person name="Armstrong S.D."/>
            <person name="Xia D."/>
            <person name="Makepeace B.L."/>
            <person name="Darby A.C."/>
            <person name="Kadowaki T."/>
        </authorList>
    </citation>
    <scope>NUCLEOTIDE SEQUENCE [LARGE SCALE GENOMIC DNA]</scope>
    <source>
        <strain evidence="1">Wuxi-XJTLU</strain>
    </source>
</reference>
<dbReference type="InParanoid" id="A0A1V9X8V8"/>
<name>A0A1V9X8V8_9ACAR</name>
<organism evidence="1 2">
    <name type="scientific">Tropilaelaps mercedesae</name>
    <dbReference type="NCBI Taxonomy" id="418985"/>
    <lineage>
        <taxon>Eukaryota</taxon>
        <taxon>Metazoa</taxon>
        <taxon>Ecdysozoa</taxon>
        <taxon>Arthropoda</taxon>
        <taxon>Chelicerata</taxon>
        <taxon>Arachnida</taxon>
        <taxon>Acari</taxon>
        <taxon>Parasitiformes</taxon>
        <taxon>Mesostigmata</taxon>
        <taxon>Gamasina</taxon>
        <taxon>Dermanyssoidea</taxon>
        <taxon>Laelapidae</taxon>
        <taxon>Tropilaelaps</taxon>
    </lineage>
</organism>
<sequence>MPLAGIVREISVLVWEQILERVYTMQRMLAVRRATIEVFIGPSYVNVCAPSQRPHLAVTLDNLHKSATRQRADATRRQCPGFVFILLLGHCLRRAAP</sequence>
<evidence type="ECO:0000313" key="1">
    <source>
        <dbReference type="EMBL" id="OQR69960.1"/>
    </source>
</evidence>
<comment type="caution">
    <text evidence="1">The sequence shown here is derived from an EMBL/GenBank/DDBJ whole genome shotgun (WGS) entry which is preliminary data.</text>
</comment>
<proteinExistence type="predicted"/>
<evidence type="ECO:0000313" key="2">
    <source>
        <dbReference type="Proteomes" id="UP000192247"/>
    </source>
</evidence>
<dbReference type="EMBL" id="MNPL01019237">
    <property type="protein sequence ID" value="OQR69960.1"/>
    <property type="molecule type" value="Genomic_DNA"/>
</dbReference>
<keyword evidence="2" id="KW-1185">Reference proteome</keyword>
<accession>A0A1V9X8V8</accession>
<dbReference type="AlphaFoldDB" id="A0A1V9X8V8"/>